<comment type="caution">
    <text evidence="1">The sequence shown here is derived from an EMBL/GenBank/DDBJ whole genome shotgun (WGS) entry which is preliminary data.</text>
</comment>
<organism evidence="1 2">
    <name type="scientific">Agrococcus baldri</name>
    <dbReference type="NCBI Taxonomy" id="153730"/>
    <lineage>
        <taxon>Bacteria</taxon>
        <taxon>Bacillati</taxon>
        <taxon>Actinomycetota</taxon>
        <taxon>Actinomycetes</taxon>
        <taxon>Micrococcales</taxon>
        <taxon>Microbacteriaceae</taxon>
        <taxon>Agrococcus</taxon>
    </lineage>
</organism>
<keyword evidence="2" id="KW-1185">Reference proteome</keyword>
<dbReference type="Proteomes" id="UP000198506">
    <property type="component" value="Unassembled WGS sequence"/>
</dbReference>
<name>A0AA94HNV0_9MICO</name>
<reference evidence="1 2" key="1">
    <citation type="submission" date="2016-10" db="EMBL/GenBank/DDBJ databases">
        <authorList>
            <person name="Varghese N."/>
            <person name="Submissions S."/>
        </authorList>
    </citation>
    <scope>NUCLEOTIDE SEQUENCE [LARGE SCALE GENOMIC DNA]</scope>
    <source>
        <strain evidence="1 2">IAM 15147</strain>
    </source>
</reference>
<protein>
    <submittedName>
        <fullName evidence="1">Uncharacterized protein</fullName>
    </submittedName>
</protein>
<gene>
    <name evidence="1" type="ORF">SAMN04487783_2268</name>
</gene>
<evidence type="ECO:0000313" key="1">
    <source>
        <dbReference type="EMBL" id="SFS16348.1"/>
    </source>
</evidence>
<accession>A0AA94HNV0</accession>
<sequence>MNFVVDKRTGASGIRDFRQVIAPKEQVAYALALIRPLTLTKKGDRLAWVTVLTALEFFCPSERADIRQKLDELRGFWTSYPARRMRIMQGPSDPAVDGPRVDAWDNEIARKFLYGDLVHGDDNAELLDALGDDQVVFSASAMAADGFMLVNNTYQVLHWIRPDIAPNDAHFSRRLHEAGTESDTSA</sequence>
<dbReference type="EMBL" id="FOZN01000003">
    <property type="protein sequence ID" value="SFS16348.1"/>
    <property type="molecule type" value="Genomic_DNA"/>
</dbReference>
<proteinExistence type="predicted"/>
<evidence type="ECO:0000313" key="2">
    <source>
        <dbReference type="Proteomes" id="UP000198506"/>
    </source>
</evidence>
<dbReference type="AlphaFoldDB" id="A0AA94HNV0"/>